<evidence type="ECO:0000313" key="2">
    <source>
        <dbReference type="EMBL" id="KAK8076844.1"/>
    </source>
</evidence>
<reference evidence="2 3" key="1">
    <citation type="submission" date="2023-01" db="EMBL/GenBank/DDBJ databases">
        <title>Analysis of 21 Apiospora genomes using comparative genomics revels a genus with tremendous synthesis potential of carbohydrate active enzymes and secondary metabolites.</title>
        <authorList>
            <person name="Sorensen T."/>
        </authorList>
    </citation>
    <scope>NUCLEOTIDE SEQUENCE [LARGE SCALE GENOMIC DNA]</scope>
    <source>
        <strain evidence="2 3">CBS 83171</strain>
    </source>
</reference>
<evidence type="ECO:0000313" key="3">
    <source>
        <dbReference type="Proteomes" id="UP001446871"/>
    </source>
</evidence>
<gene>
    <name evidence="2" type="ORF">PG996_003014</name>
</gene>
<proteinExistence type="predicted"/>
<comment type="caution">
    <text evidence="2">The sequence shown here is derived from an EMBL/GenBank/DDBJ whole genome shotgun (WGS) entry which is preliminary data.</text>
</comment>
<organism evidence="2 3">
    <name type="scientific">Apiospora saccharicola</name>
    <dbReference type="NCBI Taxonomy" id="335842"/>
    <lineage>
        <taxon>Eukaryota</taxon>
        <taxon>Fungi</taxon>
        <taxon>Dikarya</taxon>
        <taxon>Ascomycota</taxon>
        <taxon>Pezizomycotina</taxon>
        <taxon>Sordariomycetes</taxon>
        <taxon>Xylariomycetidae</taxon>
        <taxon>Amphisphaeriales</taxon>
        <taxon>Apiosporaceae</taxon>
        <taxon>Apiospora</taxon>
    </lineage>
</organism>
<keyword evidence="3" id="KW-1185">Reference proteome</keyword>
<dbReference type="EMBL" id="JAQQWM010000002">
    <property type="protein sequence ID" value="KAK8076844.1"/>
    <property type="molecule type" value="Genomic_DNA"/>
</dbReference>
<evidence type="ECO:0000256" key="1">
    <source>
        <dbReference type="SAM" id="MobiDB-lite"/>
    </source>
</evidence>
<dbReference type="Proteomes" id="UP001446871">
    <property type="component" value="Unassembled WGS sequence"/>
</dbReference>
<feature type="region of interest" description="Disordered" evidence="1">
    <location>
        <begin position="43"/>
        <end position="65"/>
    </location>
</feature>
<feature type="compositionally biased region" description="Basic and acidic residues" evidence="1">
    <location>
        <begin position="43"/>
        <end position="59"/>
    </location>
</feature>
<name>A0ABR1W017_9PEZI</name>
<accession>A0ABR1W017</accession>
<protein>
    <submittedName>
        <fullName evidence="2">Uncharacterized protein</fullName>
    </submittedName>
</protein>
<sequence length="88" mass="9619">MFRKSSNTSEDYYKYQGRCIDNSKDLANNINCHINSIKVESADKPDTLAAGSHDKKPSASKDVGNDTLLQLLKAAQEATEKVEASQNG</sequence>